<comment type="caution">
    <text evidence="3">The sequence shown here is derived from an EMBL/GenBank/DDBJ whole genome shotgun (WGS) entry which is preliminary data.</text>
</comment>
<evidence type="ECO:0000256" key="1">
    <source>
        <dbReference type="SAM" id="Coils"/>
    </source>
</evidence>
<name>G4TNZ3_SERID</name>
<evidence type="ECO:0000256" key="2">
    <source>
        <dbReference type="SAM" id="MobiDB-lite"/>
    </source>
</evidence>
<dbReference type="AlphaFoldDB" id="G4TNZ3"/>
<gene>
    <name evidence="3" type="ORF">PIIN_06991</name>
</gene>
<dbReference type="GO" id="GO:0005869">
    <property type="term" value="C:dynactin complex"/>
    <property type="evidence" value="ECO:0007669"/>
    <property type="project" value="InterPro"/>
</dbReference>
<feature type="compositionally biased region" description="Acidic residues" evidence="2">
    <location>
        <begin position="88"/>
        <end position="105"/>
    </location>
</feature>
<evidence type="ECO:0000313" key="4">
    <source>
        <dbReference type="Proteomes" id="UP000007148"/>
    </source>
</evidence>
<dbReference type="HOGENOM" id="CLU_052861_1_0_1"/>
<feature type="region of interest" description="Disordered" evidence="2">
    <location>
        <begin position="1"/>
        <end position="31"/>
    </location>
</feature>
<feature type="compositionally biased region" description="Pro residues" evidence="2">
    <location>
        <begin position="21"/>
        <end position="31"/>
    </location>
</feature>
<reference evidence="3 4" key="1">
    <citation type="journal article" date="2011" name="PLoS Pathog.">
        <title>Endophytic Life Strategies Decoded by Genome and Transcriptome Analyses of the Mutualistic Root Symbiont Piriformospora indica.</title>
        <authorList>
            <person name="Zuccaro A."/>
            <person name="Lahrmann U."/>
            <person name="Guldener U."/>
            <person name="Langen G."/>
            <person name="Pfiffi S."/>
            <person name="Biedenkopf D."/>
            <person name="Wong P."/>
            <person name="Samans B."/>
            <person name="Grimm C."/>
            <person name="Basiewicz M."/>
            <person name="Murat C."/>
            <person name="Martin F."/>
            <person name="Kogel K.H."/>
        </authorList>
    </citation>
    <scope>NUCLEOTIDE SEQUENCE [LARGE SCALE GENOMIC DNA]</scope>
    <source>
        <strain evidence="3 4">DSM 11827</strain>
    </source>
</reference>
<dbReference type="Pfam" id="PF07426">
    <property type="entry name" value="Dynactin_p22"/>
    <property type="match status" value="1"/>
</dbReference>
<dbReference type="eggNOG" id="ENOG502SBU2">
    <property type="taxonomic scope" value="Eukaryota"/>
</dbReference>
<evidence type="ECO:0000313" key="3">
    <source>
        <dbReference type="EMBL" id="CCA73036.1"/>
    </source>
</evidence>
<dbReference type="Proteomes" id="UP000007148">
    <property type="component" value="Unassembled WGS sequence"/>
</dbReference>
<dbReference type="InParanoid" id="G4TNZ3"/>
<sequence>MFGSVFLGDPRQRILASTSPPSSPLPHGPPHISPEVALQLRIRWLEALLLGVNEVEGKSVNKKSSKTAGASSGAVTPVSATRRKPVSGEEEADDADMTDEEEPYSTDENTLIRQAEEIQRRLDAIVEKYDDLAMFIQSYDKHAHLFTPLFAFNHQNPSTAPAYNSLSSADLDALLQEMEPEIREADRSLASIIQLEKQGVTSAGKLEEYEPLLPRLAEVVKKHKEDTNRFDALESRLMGLLERYNERVGIMSELFVQWNDTIRDAEADIVKLEKELAKRQEQGLQ</sequence>
<proteinExistence type="predicted"/>
<feature type="region of interest" description="Disordered" evidence="2">
    <location>
        <begin position="59"/>
        <end position="108"/>
    </location>
</feature>
<feature type="coiled-coil region" evidence="1">
    <location>
        <begin position="255"/>
        <end position="282"/>
    </location>
</feature>
<dbReference type="GO" id="GO:0061640">
    <property type="term" value="P:cytoskeleton-dependent cytokinesis"/>
    <property type="evidence" value="ECO:0007669"/>
    <property type="project" value="InterPro"/>
</dbReference>
<dbReference type="InterPro" id="IPR009991">
    <property type="entry name" value="DCTN3"/>
</dbReference>
<dbReference type="OrthoDB" id="16729at2759"/>
<keyword evidence="4" id="KW-1185">Reference proteome</keyword>
<dbReference type="STRING" id="1109443.G4TNZ3"/>
<dbReference type="OMA" id="MEPEIRE"/>
<dbReference type="EMBL" id="CAFZ01000198">
    <property type="protein sequence ID" value="CCA73036.1"/>
    <property type="molecule type" value="Genomic_DNA"/>
</dbReference>
<accession>G4TNZ3</accession>
<protein>
    <submittedName>
        <fullName evidence="3">Uncharacterized protein</fullName>
    </submittedName>
</protein>
<organism evidence="3 4">
    <name type="scientific">Serendipita indica (strain DSM 11827)</name>
    <name type="common">Root endophyte fungus</name>
    <name type="synonym">Piriformospora indica</name>
    <dbReference type="NCBI Taxonomy" id="1109443"/>
    <lineage>
        <taxon>Eukaryota</taxon>
        <taxon>Fungi</taxon>
        <taxon>Dikarya</taxon>
        <taxon>Basidiomycota</taxon>
        <taxon>Agaricomycotina</taxon>
        <taxon>Agaricomycetes</taxon>
        <taxon>Sebacinales</taxon>
        <taxon>Serendipitaceae</taxon>
        <taxon>Serendipita</taxon>
    </lineage>
</organism>
<keyword evidence="1" id="KW-0175">Coiled coil</keyword>